<dbReference type="Pfam" id="PF08281">
    <property type="entry name" value="Sigma70_r4_2"/>
    <property type="match status" value="1"/>
</dbReference>
<dbReference type="InterPro" id="IPR014284">
    <property type="entry name" value="RNA_pol_sigma-70_dom"/>
</dbReference>
<keyword evidence="4" id="KW-0238">DNA-binding</keyword>
<evidence type="ECO:0000313" key="9">
    <source>
        <dbReference type="Proteomes" id="UP000199058"/>
    </source>
</evidence>
<dbReference type="PANTHER" id="PTHR43133">
    <property type="entry name" value="RNA POLYMERASE ECF-TYPE SIGMA FACTO"/>
    <property type="match status" value="1"/>
</dbReference>
<dbReference type="SUPFAM" id="SSF88659">
    <property type="entry name" value="Sigma3 and sigma4 domains of RNA polymerase sigma factors"/>
    <property type="match status" value="1"/>
</dbReference>
<dbReference type="OrthoDB" id="9782108at2"/>
<name>A0A1I1DU41_9GAMM</name>
<dbReference type="InterPro" id="IPR014289">
    <property type="entry name" value="RNA_pol_sigma-24-rel"/>
</dbReference>
<dbReference type="PANTHER" id="PTHR43133:SF8">
    <property type="entry name" value="RNA POLYMERASE SIGMA FACTOR HI_1459-RELATED"/>
    <property type="match status" value="1"/>
</dbReference>
<keyword evidence="2" id="KW-0805">Transcription regulation</keyword>
<evidence type="ECO:0000256" key="1">
    <source>
        <dbReference type="ARBA" id="ARBA00010641"/>
    </source>
</evidence>
<evidence type="ECO:0000256" key="3">
    <source>
        <dbReference type="ARBA" id="ARBA00023082"/>
    </source>
</evidence>
<dbReference type="EMBL" id="FOLH01000001">
    <property type="protein sequence ID" value="SFB78559.1"/>
    <property type="molecule type" value="Genomic_DNA"/>
</dbReference>
<dbReference type="STRING" id="1122252.SAMN05660443_0111"/>
<dbReference type="Gene3D" id="1.10.10.10">
    <property type="entry name" value="Winged helix-like DNA-binding domain superfamily/Winged helix DNA-binding domain"/>
    <property type="match status" value="1"/>
</dbReference>
<dbReference type="InterPro" id="IPR013324">
    <property type="entry name" value="RNA_pol_sigma_r3/r4-like"/>
</dbReference>
<keyword evidence="5" id="KW-0804">Transcription</keyword>
<keyword evidence="3" id="KW-0731">Sigma factor</keyword>
<organism evidence="8 9">
    <name type="scientific">Marinospirillum celere</name>
    <dbReference type="NCBI Taxonomy" id="1122252"/>
    <lineage>
        <taxon>Bacteria</taxon>
        <taxon>Pseudomonadati</taxon>
        <taxon>Pseudomonadota</taxon>
        <taxon>Gammaproteobacteria</taxon>
        <taxon>Oceanospirillales</taxon>
        <taxon>Oceanospirillaceae</taxon>
        <taxon>Marinospirillum</taxon>
    </lineage>
</organism>
<dbReference type="GO" id="GO:0016987">
    <property type="term" value="F:sigma factor activity"/>
    <property type="evidence" value="ECO:0007669"/>
    <property type="project" value="UniProtKB-KW"/>
</dbReference>
<sequence length="201" mass="23356">MHGKPVDSINLSQRLEALRPRLLAFARLQLRFDDQAEDAVQEALLAAFNKLDSFDGRSQFETWVFGILRFKILDIFRSQKKRGNWLLDEAAWPSEEELDRQFKNSGFWESEARPQTWGDPEAALASSHFWRVFDACMIHLPDVPARVFSLRELMEMEICDICELLGISENNCSVILYRARMKLRQCLEKGWLSEEVSNADL</sequence>
<dbReference type="Pfam" id="PF04542">
    <property type="entry name" value="Sigma70_r2"/>
    <property type="match status" value="1"/>
</dbReference>
<gene>
    <name evidence="8" type="ORF">SAMN05660443_0111</name>
</gene>
<dbReference type="Gene3D" id="1.10.1740.10">
    <property type="match status" value="1"/>
</dbReference>
<dbReference type="InterPro" id="IPR013249">
    <property type="entry name" value="RNA_pol_sigma70_r4_t2"/>
</dbReference>
<proteinExistence type="inferred from homology"/>
<reference evidence="8 9" key="1">
    <citation type="submission" date="2016-10" db="EMBL/GenBank/DDBJ databases">
        <authorList>
            <person name="de Groot N.N."/>
        </authorList>
    </citation>
    <scope>NUCLEOTIDE SEQUENCE [LARGE SCALE GENOMIC DNA]</scope>
    <source>
        <strain evidence="8 9">DSM 18438</strain>
    </source>
</reference>
<feature type="domain" description="RNA polymerase sigma-70 region 2" evidence="6">
    <location>
        <begin position="16"/>
        <end position="81"/>
    </location>
</feature>
<evidence type="ECO:0000313" key="8">
    <source>
        <dbReference type="EMBL" id="SFB78559.1"/>
    </source>
</evidence>
<dbReference type="InterPro" id="IPR036388">
    <property type="entry name" value="WH-like_DNA-bd_sf"/>
</dbReference>
<dbReference type="InterPro" id="IPR007627">
    <property type="entry name" value="RNA_pol_sigma70_r2"/>
</dbReference>
<comment type="similarity">
    <text evidence="1">Belongs to the sigma-70 factor family. ECF subfamily.</text>
</comment>
<feature type="domain" description="RNA polymerase sigma factor 70 region 4 type 2" evidence="7">
    <location>
        <begin position="133"/>
        <end position="183"/>
    </location>
</feature>
<evidence type="ECO:0000256" key="5">
    <source>
        <dbReference type="ARBA" id="ARBA00023163"/>
    </source>
</evidence>
<protein>
    <submittedName>
        <fullName evidence="8">RNA polymerase sigma-70 factor, ECF subfamily</fullName>
    </submittedName>
</protein>
<dbReference type="SUPFAM" id="SSF88946">
    <property type="entry name" value="Sigma2 domain of RNA polymerase sigma factors"/>
    <property type="match status" value="1"/>
</dbReference>
<dbReference type="AlphaFoldDB" id="A0A1I1DU41"/>
<keyword evidence="9" id="KW-1185">Reference proteome</keyword>
<dbReference type="InterPro" id="IPR013325">
    <property type="entry name" value="RNA_pol_sigma_r2"/>
</dbReference>
<evidence type="ECO:0000259" key="7">
    <source>
        <dbReference type="Pfam" id="PF08281"/>
    </source>
</evidence>
<dbReference type="NCBIfam" id="TIGR02937">
    <property type="entry name" value="sigma70-ECF"/>
    <property type="match status" value="1"/>
</dbReference>
<evidence type="ECO:0000259" key="6">
    <source>
        <dbReference type="Pfam" id="PF04542"/>
    </source>
</evidence>
<dbReference type="GO" id="GO:0003677">
    <property type="term" value="F:DNA binding"/>
    <property type="evidence" value="ECO:0007669"/>
    <property type="project" value="UniProtKB-KW"/>
</dbReference>
<dbReference type="GO" id="GO:0006352">
    <property type="term" value="P:DNA-templated transcription initiation"/>
    <property type="evidence" value="ECO:0007669"/>
    <property type="project" value="InterPro"/>
</dbReference>
<dbReference type="InterPro" id="IPR039425">
    <property type="entry name" value="RNA_pol_sigma-70-like"/>
</dbReference>
<dbReference type="Proteomes" id="UP000199058">
    <property type="component" value="Unassembled WGS sequence"/>
</dbReference>
<evidence type="ECO:0000256" key="2">
    <source>
        <dbReference type="ARBA" id="ARBA00023015"/>
    </source>
</evidence>
<evidence type="ECO:0000256" key="4">
    <source>
        <dbReference type="ARBA" id="ARBA00023125"/>
    </source>
</evidence>
<dbReference type="NCBIfam" id="TIGR02943">
    <property type="entry name" value="Sig70_famx1"/>
    <property type="match status" value="1"/>
</dbReference>
<accession>A0A1I1DU41</accession>